<name>A0ABS4KVK9_9CLOT</name>
<dbReference type="InterPro" id="IPR010181">
    <property type="entry name" value="CGCAxxGCC_motif"/>
</dbReference>
<sequence length="147" mass="16436">MKNRIENSVELYEKGYNCSQAILCSYNELLGIDEVTAFRLSEGFGGGMGMMQGTCGAVTAMFAVLSYFNSDGLLEKGKSKLDNYKEIRRSADLFIKEYGSINCKEILQGNTPKALQCGEKVRDAAKIIEQLLESNFNIETVENRENY</sequence>
<evidence type="ECO:0000313" key="2">
    <source>
        <dbReference type="Proteomes" id="UP001519307"/>
    </source>
</evidence>
<comment type="caution">
    <text evidence="1">The sequence shown here is derived from an EMBL/GenBank/DDBJ whole genome shotgun (WGS) entry which is preliminary data.</text>
</comment>
<proteinExistence type="predicted"/>
<accession>A0ABS4KVK9</accession>
<keyword evidence="2" id="KW-1185">Reference proteome</keyword>
<gene>
    <name evidence="1" type="ORF">J2Z42_002762</name>
</gene>
<dbReference type="Pfam" id="PF09719">
    <property type="entry name" value="C_GCAxxG_C_C"/>
    <property type="match status" value="1"/>
</dbReference>
<reference evidence="1 2" key="1">
    <citation type="submission" date="2021-03" db="EMBL/GenBank/DDBJ databases">
        <title>Genomic Encyclopedia of Type Strains, Phase IV (KMG-IV): sequencing the most valuable type-strain genomes for metagenomic binning, comparative biology and taxonomic classification.</title>
        <authorList>
            <person name="Goeker M."/>
        </authorList>
    </citation>
    <scope>NUCLEOTIDE SEQUENCE [LARGE SCALE GENOMIC DNA]</scope>
    <source>
        <strain evidence="1 2">DSM 28783</strain>
    </source>
</reference>
<dbReference type="NCBIfam" id="TIGR01909">
    <property type="entry name" value="C_GCAxxG_C_C"/>
    <property type="match status" value="1"/>
</dbReference>
<dbReference type="Proteomes" id="UP001519307">
    <property type="component" value="Unassembled WGS sequence"/>
</dbReference>
<organism evidence="1 2">
    <name type="scientific">Clostridium algifaecis</name>
    <dbReference type="NCBI Taxonomy" id="1472040"/>
    <lineage>
        <taxon>Bacteria</taxon>
        <taxon>Bacillati</taxon>
        <taxon>Bacillota</taxon>
        <taxon>Clostridia</taxon>
        <taxon>Eubacteriales</taxon>
        <taxon>Clostridiaceae</taxon>
        <taxon>Clostridium</taxon>
    </lineage>
</organism>
<protein>
    <submittedName>
        <fullName evidence="1">C_GCAxxG_C_C family probable redox protein</fullName>
    </submittedName>
</protein>
<evidence type="ECO:0000313" key="1">
    <source>
        <dbReference type="EMBL" id="MBP2034043.1"/>
    </source>
</evidence>
<dbReference type="EMBL" id="JAGGLM010000029">
    <property type="protein sequence ID" value="MBP2034043.1"/>
    <property type="molecule type" value="Genomic_DNA"/>
</dbReference>
<dbReference type="RefSeq" id="WP_209703278.1">
    <property type="nucleotide sequence ID" value="NZ_JAGGLM010000029.1"/>
</dbReference>